<accession>A0A921ZP40</accession>
<feature type="compositionally biased region" description="Low complexity" evidence="1">
    <location>
        <begin position="158"/>
        <end position="173"/>
    </location>
</feature>
<keyword evidence="3" id="KW-1185">Reference proteome</keyword>
<proteinExistence type="predicted"/>
<dbReference type="EMBL" id="JH668701">
    <property type="protein sequence ID" value="KAG6460853.1"/>
    <property type="molecule type" value="Genomic_DNA"/>
</dbReference>
<evidence type="ECO:0000313" key="3">
    <source>
        <dbReference type="Proteomes" id="UP000791440"/>
    </source>
</evidence>
<feature type="compositionally biased region" description="Polar residues" evidence="1">
    <location>
        <begin position="147"/>
        <end position="157"/>
    </location>
</feature>
<reference evidence="2" key="2">
    <citation type="submission" date="2020-12" db="EMBL/GenBank/DDBJ databases">
        <authorList>
            <person name="Kanost M."/>
        </authorList>
    </citation>
    <scope>NUCLEOTIDE SEQUENCE</scope>
</reference>
<feature type="compositionally biased region" description="Low complexity" evidence="1">
    <location>
        <begin position="122"/>
        <end position="134"/>
    </location>
</feature>
<feature type="region of interest" description="Disordered" evidence="1">
    <location>
        <begin position="387"/>
        <end position="447"/>
    </location>
</feature>
<feature type="compositionally biased region" description="Low complexity" evidence="1">
    <location>
        <begin position="403"/>
        <end position="445"/>
    </location>
</feature>
<dbReference type="AlphaFoldDB" id="A0A921ZP40"/>
<sequence>MFEQIVKSIVMFEGIYSEQLEDTYHTLSTIGKMKSSGFLLALATITAVTTAQNQNYAQANAAAWLANAAANGAQVIHVHHKSGAGRPAQSKPAQARPVQAAGARAEAVAHSRYPESHPNTGQANAPAQAVAHAQAKSHHQGHHGALQPSTPASSAHQTPVAVTSAPATTVAKTPPQPPNDKDLQKLPQPSPLPDVSALGIPSLLPDLPQDIAKVIQAALTDNPLAKVASGLITAFITDQSTTVPAIIAGVHKGLTNAATVISPDNVTKAVAVLADKSHDVIKAFVAKLGDLIVSHVDKIGELIKKLSEIGKFSHAIAIGLSVLATLSLIFQNEVLPKIPADLSHLPIPLKDLPHLLEKGPIHLEKLPFLLDKLEPLKKLLENFGHGPASAPGADSEAKASSVPGQGAQDAAKADAAAKAPALTTGSSPTAPAAGAAPQPTAATEPEYLDEYYEEEEEGAAGAFATAESAAASTANASGAVATAIAG</sequence>
<name>A0A921ZP40_MANSE</name>
<reference evidence="2" key="1">
    <citation type="journal article" date="2016" name="Insect Biochem. Mol. Biol.">
        <title>Multifaceted biological insights from a draft genome sequence of the tobacco hornworm moth, Manduca sexta.</title>
        <authorList>
            <person name="Kanost M.R."/>
            <person name="Arrese E.L."/>
            <person name="Cao X."/>
            <person name="Chen Y.R."/>
            <person name="Chellapilla S."/>
            <person name="Goldsmith M.R."/>
            <person name="Grosse-Wilde E."/>
            <person name="Heckel D.G."/>
            <person name="Herndon N."/>
            <person name="Jiang H."/>
            <person name="Papanicolaou A."/>
            <person name="Qu J."/>
            <person name="Soulages J.L."/>
            <person name="Vogel H."/>
            <person name="Walters J."/>
            <person name="Waterhouse R.M."/>
            <person name="Ahn S.J."/>
            <person name="Almeida F.C."/>
            <person name="An C."/>
            <person name="Aqrawi P."/>
            <person name="Bretschneider A."/>
            <person name="Bryant W.B."/>
            <person name="Bucks S."/>
            <person name="Chao H."/>
            <person name="Chevignon G."/>
            <person name="Christen J.M."/>
            <person name="Clarke D.F."/>
            <person name="Dittmer N.T."/>
            <person name="Ferguson L.C.F."/>
            <person name="Garavelou S."/>
            <person name="Gordon K.H.J."/>
            <person name="Gunaratna R.T."/>
            <person name="Han Y."/>
            <person name="Hauser F."/>
            <person name="He Y."/>
            <person name="Heidel-Fischer H."/>
            <person name="Hirsh A."/>
            <person name="Hu Y."/>
            <person name="Jiang H."/>
            <person name="Kalra D."/>
            <person name="Klinner C."/>
            <person name="Konig C."/>
            <person name="Kovar C."/>
            <person name="Kroll A.R."/>
            <person name="Kuwar S.S."/>
            <person name="Lee S.L."/>
            <person name="Lehman R."/>
            <person name="Li K."/>
            <person name="Li Z."/>
            <person name="Liang H."/>
            <person name="Lovelace S."/>
            <person name="Lu Z."/>
            <person name="Mansfield J.H."/>
            <person name="McCulloch K.J."/>
            <person name="Mathew T."/>
            <person name="Morton B."/>
            <person name="Muzny D.M."/>
            <person name="Neunemann D."/>
            <person name="Ongeri F."/>
            <person name="Pauchet Y."/>
            <person name="Pu L.L."/>
            <person name="Pyrousis I."/>
            <person name="Rao X.J."/>
            <person name="Redding A."/>
            <person name="Roesel C."/>
            <person name="Sanchez-Gracia A."/>
            <person name="Schaack S."/>
            <person name="Shukla A."/>
            <person name="Tetreau G."/>
            <person name="Wang Y."/>
            <person name="Xiong G.H."/>
            <person name="Traut W."/>
            <person name="Walsh T.K."/>
            <person name="Worley K.C."/>
            <person name="Wu D."/>
            <person name="Wu W."/>
            <person name="Wu Y.Q."/>
            <person name="Zhang X."/>
            <person name="Zou Z."/>
            <person name="Zucker H."/>
            <person name="Briscoe A.D."/>
            <person name="Burmester T."/>
            <person name="Clem R.J."/>
            <person name="Feyereisen R."/>
            <person name="Grimmelikhuijzen C.J.P."/>
            <person name="Hamodrakas S.J."/>
            <person name="Hansson B.S."/>
            <person name="Huguet E."/>
            <person name="Jermiin L.S."/>
            <person name="Lan Q."/>
            <person name="Lehman H.K."/>
            <person name="Lorenzen M."/>
            <person name="Merzendorfer H."/>
            <person name="Michalopoulos I."/>
            <person name="Morton D.B."/>
            <person name="Muthukrishnan S."/>
            <person name="Oakeshott J.G."/>
            <person name="Palmer W."/>
            <person name="Park Y."/>
            <person name="Passarelli A.L."/>
            <person name="Rozas J."/>
            <person name="Schwartz L.M."/>
            <person name="Smith W."/>
            <person name="Southgate A."/>
            <person name="Vilcinskas A."/>
            <person name="Vogt R."/>
            <person name="Wang P."/>
            <person name="Werren J."/>
            <person name="Yu X.Q."/>
            <person name="Zhou J.J."/>
            <person name="Brown S.J."/>
            <person name="Scherer S.E."/>
            <person name="Richards S."/>
            <person name="Blissard G.W."/>
        </authorList>
    </citation>
    <scope>NUCLEOTIDE SEQUENCE</scope>
</reference>
<comment type="caution">
    <text evidence="2">The sequence shown here is derived from an EMBL/GenBank/DDBJ whole genome shotgun (WGS) entry which is preliminary data.</text>
</comment>
<feature type="region of interest" description="Disordered" evidence="1">
    <location>
        <begin position="79"/>
        <end position="194"/>
    </location>
</feature>
<dbReference type="Proteomes" id="UP000791440">
    <property type="component" value="Unassembled WGS sequence"/>
</dbReference>
<protein>
    <submittedName>
        <fullName evidence="2">Uncharacterized protein</fullName>
    </submittedName>
</protein>
<evidence type="ECO:0000313" key="2">
    <source>
        <dbReference type="EMBL" id="KAG6460853.1"/>
    </source>
</evidence>
<organism evidence="2 3">
    <name type="scientific">Manduca sexta</name>
    <name type="common">Tobacco hawkmoth</name>
    <name type="synonym">Tobacco hornworm</name>
    <dbReference type="NCBI Taxonomy" id="7130"/>
    <lineage>
        <taxon>Eukaryota</taxon>
        <taxon>Metazoa</taxon>
        <taxon>Ecdysozoa</taxon>
        <taxon>Arthropoda</taxon>
        <taxon>Hexapoda</taxon>
        <taxon>Insecta</taxon>
        <taxon>Pterygota</taxon>
        <taxon>Neoptera</taxon>
        <taxon>Endopterygota</taxon>
        <taxon>Lepidoptera</taxon>
        <taxon>Glossata</taxon>
        <taxon>Ditrysia</taxon>
        <taxon>Bombycoidea</taxon>
        <taxon>Sphingidae</taxon>
        <taxon>Sphinginae</taxon>
        <taxon>Sphingini</taxon>
        <taxon>Manduca</taxon>
    </lineage>
</organism>
<evidence type="ECO:0000256" key="1">
    <source>
        <dbReference type="SAM" id="MobiDB-lite"/>
    </source>
</evidence>
<gene>
    <name evidence="2" type="ORF">O3G_MSEX012252</name>
</gene>
<feature type="compositionally biased region" description="Low complexity" evidence="1">
    <location>
        <begin position="92"/>
        <end position="106"/>
    </location>
</feature>